<dbReference type="AlphaFoldDB" id="A0A1D9QGQ1"/>
<reference evidence="3" key="1">
    <citation type="journal article" date="2017" name="Genome Biol. Evol.">
        <title>The complete genome sequence of the phytopathogenic fungus Sclerotinia sclerotiorum reveals insights into the genome architecture of broad host range pathogens.</title>
        <authorList>
            <person name="Derbyshire M."/>
            <person name="Denton-Giles M."/>
            <person name="Hegedus D."/>
            <person name="Seifbarghy S."/>
            <person name="Rollins J."/>
            <person name="van Kan J."/>
            <person name="Seidl M.F."/>
            <person name="Faino L."/>
            <person name="Mbengue M."/>
            <person name="Navaud O."/>
            <person name="Raffaele S."/>
            <person name="Hammond-Kosack K."/>
            <person name="Heard S."/>
            <person name="Oliver R."/>
        </authorList>
    </citation>
    <scope>NUCLEOTIDE SEQUENCE [LARGE SCALE GENOMIC DNA]</scope>
    <source>
        <strain evidence="3">ATCC 18683 / 1980 / Ss-1</strain>
    </source>
</reference>
<dbReference type="Proteomes" id="UP000177798">
    <property type="component" value="Chromosome 12"/>
</dbReference>
<accession>A0A1D9QGQ1</accession>
<feature type="compositionally biased region" description="Polar residues" evidence="1">
    <location>
        <begin position="62"/>
        <end position="80"/>
    </location>
</feature>
<evidence type="ECO:0000256" key="1">
    <source>
        <dbReference type="SAM" id="MobiDB-lite"/>
    </source>
</evidence>
<evidence type="ECO:0000313" key="3">
    <source>
        <dbReference type="Proteomes" id="UP000177798"/>
    </source>
</evidence>
<gene>
    <name evidence="2" type="ORF">sscle_12g088580</name>
</gene>
<dbReference type="OrthoDB" id="3558249at2759"/>
<dbReference type="EMBL" id="CP017825">
    <property type="protein sequence ID" value="APA14088.1"/>
    <property type="molecule type" value="Genomic_DNA"/>
</dbReference>
<name>A0A1D9QGQ1_SCLS1</name>
<feature type="region of interest" description="Disordered" evidence="1">
    <location>
        <begin position="53"/>
        <end position="92"/>
    </location>
</feature>
<organism evidence="2 3">
    <name type="scientific">Sclerotinia sclerotiorum (strain ATCC 18683 / 1980 / Ss-1)</name>
    <name type="common">White mold</name>
    <name type="synonym">Whetzelinia sclerotiorum</name>
    <dbReference type="NCBI Taxonomy" id="665079"/>
    <lineage>
        <taxon>Eukaryota</taxon>
        <taxon>Fungi</taxon>
        <taxon>Dikarya</taxon>
        <taxon>Ascomycota</taxon>
        <taxon>Pezizomycotina</taxon>
        <taxon>Leotiomycetes</taxon>
        <taxon>Helotiales</taxon>
        <taxon>Sclerotiniaceae</taxon>
        <taxon>Sclerotinia</taxon>
    </lineage>
</organism>
<evidence type="ECO:0000313" key="2">
    <source>
        <dbReference type="EMBL" id="APA14088.1"/>
    </source>
</evidence>
<protein>
    <submittedName>
        <fullName evidence="2">Uncharacterized protein</fullName>
    </submittedName>
</protein>
<dbReference type="VEuPathDB" id="FungiDB:sscle_12g088580"/>
<sequence>MLGKEYRKHIKRLIEDCDIIPLYIIVKAAKAVRKYIDSLRAQGYNERIQVLERSDDNDPQIMKNTTTMSKKRSASSQKISKNIPAKKQNVANQKKDKIVTPVSGLAPDKTDDGKEKIYSKYRLVPDSNGTFLTYPLIVPIIPDHPTIPAMLKQLKAANGLGTEDIKPITRTRNKRQLLMQSDIMDQMFNTNPEEQMVDRTGLGSNEGDILVSPSALPNDFGKNIKPNSSSRLLKELAAYNLPGGNEYEDTSKQTTGRSIRRHPVWKEDV</sequence>
<feature type="region of interest" description="Disordered" evidence="1">
    <location>
        <begin position="242"/>
        <end position="269"/>
    </location>
</feature>
<proteinExistence type="predicted"/>